<organism evidence="7 8">
    <name type="scientific">Actinorugispora endophytica</name>
    <dbReference type="NCBI Taxonomy" id="1605990"/>
    <lineage>
        <taxon>Bacteria</taxon>
        <taxon>Bacillati</taxon>
        <taxon>Actinomycetota</taxon>
        <taxon>Actinomycetes</taxon>
        <taxon>Streptosporangiales</taxon>
        <taxon>Nocardiopsidaceae</taxon>
        <taxon>Actinorugispora</taxon>
    </lineage>
</organism>
<dbReference type="Pfam" id="PF00440">
    <property type="entry name" value="TetR_N"/>
    <property type="match status" value="1"/>
</dbReference>
<dbReference type="PRINTS" id="PR00455">
    <property type="entry name" value="HTHTETR"/>
</dbReference>
<evidence type="ECO:0000313" key="7">
    <source>
        <dbReference type="EMBL" id="TDQ44250.1"/>
    </source>
</evidence>
<proteinExistence type="predicted"/>
<accession>A0A4R6UC36</accession>
<keyword evidence="2 4" id="KW-0238">DNA-binding</keyword>
<dbReference type="PROSITE" id="PS50977">
    <property type="entry name" value="HTH_TETR_2"/>
    <property type="match status" value="1"/>
</dbReference>
<dbReference type="InterPro" id="IPR011075">
    <property type="entry name" value="TetR_C"/>
</dbReference>
<keyword evidence="8" id="KW-1185">Reference proteome</keyword>
<evidence type="ECO:0000256" key="4">
    <source>
        <dbReference type="PROSITE-ProRule" id="PRU00335"/>
    </source>
</evidence>
<protein>
    <submittedName>
        <fullName evidence="7">TetR family transcriptional regulator</fullName>
    </submittedName>
</protein>
<dbReference type="PANTHER" id="PTHR30055">
    <property type="entry name" value="HTH-TYPE TRANSCRIPTIONAL REGULATOR RUTR"/>
    <property type="match status" value="1"/>
</dbReference>
<dbReference type="InterPro" id="IPR009057">
    <property type="entry name" value="Homeodomain-like_sf"/>
</dbReference>
<evidence type="ECO:0000259" key="6">
    <source>
        <dbReference type="PROSITE" id="PS50977"/>
    </source>
</evidence>
<dbReference type="InterPro" id="IPR050109">
    <property type="entry name" value="HTH-type_TetR-like_transc_reg"/>
</dbReference>
<comment type="caution">
    <text evidence="7">The sequence shown here is derived from an EMBL/GenBank/DDBJ whole genome shotgun (WGS) entry which is preliminary data.</text>
</comment>
<keyword evidence="1" id="KW-0805">Transcription regulation</keyword>
<dbReference type="PANTHER" id="PTHR30055:SF148">
    <property type="entry name" value="TETR-FAMILY TRANSCRIPTIONAL REGULATOR"/>
    <property type="match status" value="1"/>
</dbReference>
<dbReference type="SUPFAM" id="SSF48498">
    <property type="entry name" value="Tetracyclin repressor-like, C-terminal domain"/>
    <property type="match status" value="1"/>
</dbReference>
<dbReference type="AlphaFoldDB" id="A0A4R6UC36"/>
<dbReference type="SUPFAM" id="SSF46689">
    <property type="entry name" value="Homeodomain-like"/>
    <property type="match status" value="1"/>
</dbReference>
<name>A0A4R6UC36_9ACTN</name>
<feature type="region of interest" description="Disordered" evidence="5">
    <location>
        <begin position="1"/>
        <end position="22"/>
    </location>
</feature>
<dbReference type="InterPro" id="IPR001647">
    <property type="entry name" value="HTH_TetR"/>
</dbReference>
<dbReference type="InterPro" id="IPR036271">
    <property type="entry name" value="Tet_transcr_reg_TetR-rel_C_sf"/>
</dbReference>
<evidence type="ECO:0000313" key="8">
    <source>
        <dbReference type="Proteomes" id="UP000295281"/>
    </source>
</evidence>
<dbReference type="Pfam" id="PF16859">
    <property type="entry name" value="TetR_C_11"/>
    <property type="match status" value="1"/>
</dbReference>
<dbReference type="EMBL" id="SNYN01000036">
    <property type="protein sequence ID" value="TDQ44250.1"/>
    <property type="molecule type" value="Genomic_DNA"/>
</dbReference>
<gene>
    <name evidence="7" type="ORF">EV190_1366</name>
</gene>
<evidence type="ECO:0000256" key="1">
    <source>
        <dbReference type="ARBA" id="ARBA00023015"/>
    </source>
</evidence>
<evidence type="ECO:0000256" key="2">
    <source>
        <dbReference type="ARBA" id="ARBA00023125"/>
    </source>
</evidence>
<dbReference type="GO" id="GO:0000976">
    <property type="term" value="F:transcription cis-regulatory region binding"/>
    <property type="evidence" value="ECO:0007669"/>
    <property type="project" value="TreeGrafter"/>
</dbReference>
<dbReference type="Gene3D" id="1.10.10.60">
    <property type="entry name" value="Homeodomain-like"/>
    <property type="match status" value="1"/>
</dbReference>
<keyword evidence="3" id="KW-0804">Transcription</keyword>
<sequence length="208" mass="22726">MTTDRWSDGAAGPRGRGRPRDPGVDAAILKAALELFVEGGVEAASMQRIAARAGVGKLTVYRRWSSKEELLAQAIESARENLPEVTAEDVEHVPVAELVERAIPATADALAEPGFRAFAAQTLGTSVTHPALMAAYWEHYVLPRRRAIRVMLERAIRDGVLSTDTDVEALIDMMVGAMIYRVLHPPVPDSAELRDYLRSVYRLAGLLP</sequence>
<dbReference type="RefSeq" id="WP_243742738.1">
    <property type="nucleotide sequence ID" value="NZ_SNYN01000036.1"/>
</dbReference>
<dbReference type="Gene3D" id="1.10.357.10">
    <property type="entry name" value="Tetracycline Repressor, domain 2"/>
    <property type="match status" value="1"/>
</dbReference>
<feature type="domain" description="HTH tetR-type" evidence="6">
    <location>
        <begin position="22"/>
        <end position="82"/>
    </location>
</feature>
<dbReference type="Proteomes" id="UP000295281">
    <property type="component" value="Unassembled WGS sequence"/>
</dbReference>
<dbReference type="GO" id="GO:0003700">
    <property type="term" value="F:DNA-binding transcription factor activity"/>
    <property type="evidence" value="ECO:0007669"/>
    <property type="project" value="TreeGrafter"/>
</dbReference>
<reference evidence="7 8" key="1">
    <citation type="submission" date="2019-03" db="EMBL/GenBank/DDBJ databases">
        <title>Genomic Encyclopedia of Type Strains, Phase IV (KMG-IV): sequencing the most valuable type-strain genomes for metagenomic binning, comparative biology and taxonomic classification.</title>
        <authorList>
            <person name="Goeker M."/>
        </authorList>
    </citation>
    <scope>NUCLEOTIDE SEQUENCE [LARGE SCALE GENOMIC DNA]</scope>
    <source>
        <strain evidence="7 8">DSM 46770</strain>
    </source>
</reference>
<evidence type="ECO:0000256" key="3">
    <source>
        <dbReference type="ARBA" id="ARBA00023163"/>
    </source>
</evidence>
<feature type="DNA-binding region" description="H-T-H motif" evidence="4">
    <location>
        <begin position="45"/>
        <end position="64"/>
    </location>
</feature>
<evidence type="ECO:0000256" key="5">
    <source>
        <dbReference type="SAM" id="MobiDB-lite"/>
    </source>
</evidence>